<evidence type="ECO:0000256" key="2">
    <source>
        <dbReference type="ARBA" id="ARBA00022857"/>
    </source>
</evidence>
<keyword evidence="2" id="KW-0521">NADP</keyword>
<evidence type="ECO:0000313" key="5">
    <source>
        <dbReference type="Proteomes" id="UP000240883"/>
    </source>
</evidence>
<proteinExistence type="inferred from homology"/>
<dbReference type="AlphaFoldDB" id="A0A2T2P6Q1"/>
<dbReference type="InterPro" id="IPR002347">
    <property type="entry name" value="SDR_fam"/>
</dbReference>
<organism evidence="4 5">
    <name type="scientific">Corynespora cassiicola Philippines</name>
    <dbReference type="NCBI Taxonomy" id="1448308"/>
    <lineage>
        <taxon>Eukaryota</taxon>
        <taxon>Fungi</taxon>
        <taxon>Dikarya</taxon>
        <taxon>Ascomycota</taxon>
        <taxon>Pezizomycotina</taxon>
        <taxon>Dothideomycetes</taxon>
        <taxon>Pleosporomycetidae</taxon>
        <taxon>Pleosporales</taxon>
        <taxon>Corynesporascaceae</taxon>
        <taxon>Corynespora</taxon>
    </lineage>
</organism>
<evidence type="ECO:0000313" key="4">
    <source>
        <dbReference type="EMBL" id="PSN73008.1"/>
    </source>
</evidence>
<comment type="similarity">
    <text evidence="1">Belongs to the short-chain dehydrogenases/reductases (SDR) family.</text>
</comment>
<dbReference type="PANTHER" id="PTHR43180:SF33">
    <property type="entry name" value="15-HYDROXYPROSTAGLANDIN DEHYDROGENASE [NAD(+)]-LIKE"/>
    <property type="match status" value="1"/>
</dbReference>
<keyword evidence="3" id="KW-0560">Oxidoreductase</keyword>
<dbReference type="STRING" id="1448308.A0A2T2P6Q1"/>
<dbReference type="EMBL" id="KZ678129">
    <property type="protein sequence ID" value="PSN73008.1"/>
    <property type="molecule type" value="Genomic_DNA"/>
</dbReference>
<dbReference type="OrthoDB" id="37659at2759"/>
<accession>A0A2T2P6Q1</accession>
<dbReference type="Pfam" id="PF00106">
    <property type="entry name" value="adh_short"/>
    <property type="match status" value="1"/>
</dbReference>
<evidence type="ECO:0000256" key="1">
    <source>
        <dbReference type="ARBA" id="ARBA00006484"/>
    </source>
</evidence>
<dbReference type="InterPro" id="IPR020904">
    <property type="entry name" value="Sc_DH/Rdtase_CS"/>
</dbReference>
<reference evidence="4 5" key="1">
    <citation type="journal article" date="2018" name="Front. Microbiol.">
        <title>Genome-Wide Analysis of Corynespora cassiicola Leaf Fall Disease Putative Effectors.</title>
        <authorList>
            <person name="Lopez D."/>
            <person name="Ribeiro S."/>
            <person name="Label P."/>
            <person name="Fumanal B."/>
            <person name="Venisse J.S."/>
            <person name="Kohler A."/>
            <person name="de Oliveira R.R."/>
            <person name="Labutti K."/>
            <person name="Lipzen A."/>
            <person name="Lail K."/>
            <person name="Bauer D."/>
            <person name="Ohm R.A."/>
            <person name="Barry K.W."/>
            <person name="Spatafora J."/>
            <person name="Grigoriev I.V."/>
            <person name="Martin F.M."/>
            <person name="Pujade-Renaud V."/>
        </authorList>
    </citation>
    <scope>NUCLEOTIDE SEQUENCE [LARGE SCALE GENOMIC DNA]</scope>
    <source>
        <strain evidence="4 5">Philippines</strain>
    </source>
</reference>
<dbReference type="PRINTS" id="PR00081">
    <property type="entry name" value="GDHRDH"/>
</dbReference>
<dbReference type="SUPFAM" id="SSF51735">
    <property type="entry name" value="NAD(P)-binding Rossmann-fold domains"/>
    <property type="match status" value="1"/>
</dbReference>
<protein>
    <submittedName>
        <fullName evidence="4">NAD(P)-binding protein</fullName>
    </submittedName>
</protein>
<dbReference type="PANTHER" id="PTHR43180">
    <property type="entry name" value="3-OXOACYL-(ACYL-CARRIER-PROTEIN) REDUCTASE (AFU_ORTHOLOGUE AFUA_6G11210)"/>
    <property type="match status" value="1"/>
</dbReference>
<evidence type="ECO:0000256" key="3">
    <source>
        <dbReference type="ARBA" id="ARBA00023002"/>
    </source>
</evidence>
<sequence length="297" mass="32653">MTSYEVPLDYSALKGKTILLTGCATGIGRATAKFAFENGANLALADYNDKDANELVKELNDSSRVLFRKLDVTDWSALRAFFEDAMEKFGTIHTVLSNAGMHNENLLAESFDSAGKLEAPSMRCLDINLTAHFYVTKLALYHFKAGPSSNHQIVYTASAASYIETPPLYQYGAAKSGLLGLMRALRPVTQRWNVTVNIVTPWMTLTPMMPSAIQAIWGDLPTNSGLGIGKTLLLPAIREDLHGKAFWVGGDEITELEDKIRETQPLWMGAELSAGVDEGSRRMLAVTVDQDKYIKPE</sequence>
<dbReference type="InterPro" id="IPR036291">
    <property type="entry name" value="NAD(P)-bd_dom_sf"/>
</dbReference>
<dbReference type="Gene3D" id="3.40.50.720">
    <property type="entry name" value="NAD(P)-binding Rossmann-like Domain"/>
    <property type="match status" value="1"/>
</dbReference>
<gene>
    <name evidence="4" type="ORF">BS50DRAFT_616492</name>
</gene>
<dbReference type="Proteomes" id="UP000240883">
    <property type="component" value="Unassembled WGS sequence"/>
</dbReference>
<name>A0A2T2P6Q1_CORCC</name>
<dbReference type="GO" id="GO:0016491">
    <property type="term" value="F:oxidoreductase activity"/>
    <property type="evidence" value="ECO:0007669"/>
    <property type="project" value="UniProtKB-KW"/>
</dbReference>
<keyword evidence="5" id="KW-1185">Reference proteome</keyword>
<dbReference type="PROSITE" id="PS00061">
    <property type="entry name" value="ADH_SHORT"/>
    <property type="match status" value="1"/>
</dbReference>